<protein>
    <submittedName>
        <fullName evidence="2">Uncharacterized protein</fullName>
    </submittedName>
</protein>
<keyword evidence="1" id="KW-0472">Membrane</keyword>
<accession>A0A0E9WDD6</accession>
<proteinExistence type="predicted"/>
<organism evidence="2">
    <name type="scientific">Anguilla anguilla</name>
    <name type="common">European freshwater eel</name>
    <name type="synonym">Muraena anguilla</name>
    <dbReference type="NCBI Taxonomy" id="7936"/>
    <lineage>
        <taxon>Eukaryota</taxon>
        <taxon>Metazoa</taxon>
        <taxon>Chordata</taxon>
        <taxon>Craniata</taxon>
        <taxon>Vertebrata</taxon>
        <taxon>Euteleostomi</taxon>
        <taxon>Actinopterygii</taxon>
        <taxon>Neopterygii</taxon>
        <taxon>Teleostei</taxon>
        <taxon>Anguilliformes</taxon>
        <taxon>Anguillidae</taxon>
        <taxon>Anguilla</taxon>
    </lineage>
</organism>
<keyword evidence="1" id="KW-0812">Transmembrane</keyword>
<dbReference type="AlphaFoldDB" id="A0A0E9WDD6"/>
<reference evidence="2" key="1">
    <citation type="submission" date="2014-11" db="EMBL/GenBank/DDBJ databases">
        <authorList>
            <person name="Amaro Gonzalez C."/>
        </authorList>
    </citation>
    <scope>NUCLEOTIDE SEQUENCE</scope>
</reference>
<reference evidence="2" key="2">
    <citation type="journal article" date="2015" name="Fish Shellfish Immunol.">
        <title>Early steps in the European eel (Anguilla anguilla)-Vibrio vulnificus interaction in the gills: Role of the RtxA13 toxin.</title>
        <authorList>
            <person name="Callol A."/>
            <person name="Pajuelo D."/>
            <person name="Ebbesson L."/>
            <person name="Teles M."/>
            <person name="MacKenzie S."/>
            <person name="Amaro C."/>
        </authorList>
    </citation>
    <scope>NUCLEOTIDE SEQUENCE</scope>
</reference>
<evidence type="ECO:0000313" key="2">
    <source>
        <dbReference type="EMBL" id="JAH88306.1"/>
    </source>
</evidence>
<sequence length="41" mass="4798">MSGAYITIPQGFRIDSKQEGHSTILQLVCTQILFFFFLLFW</sequence>
<name>A0A0E9WDD6_ANGAN</name>
<evidence type="ECO:0000256" key="1">
    <source>
        <dbReference type="SAM" id="Phobius"/>
    </source>
</evidence>
<dbReference type="EMBL" id="GBXM01020271">
    <property type="protein sequence ID" value="JAH88306.1"/>
    <property type="molecule type" value="Transcribed_RNA"/>
</dbReference>
<keyword evidence="1" id="KW-1133">Transmembrane helix</keyword>
<feature type="transmembrane region" description="Helical" evidence="1">
    <location>
        <begin position="20"/>
        <end position="40"/>
    </location>
</feature>